<accession>A0A9W9HY73</accession>
<name>A0A9W9HY73_9EURO</name>
<dbReference type="Proteomes" id="UP001149163">
    <property type="component" value="Unassembled WGS sequence"/>
</dbReference>
<reference evidence="1" key="1">
    <citation type="submission" date="2022-11" db="EMBL/GenBank/DDBJ databases">
        <authorList>
            <person name="Petersen C."/>
        </authorList>
    </citation>
    <scope>NUCLEOTIDE SEQUENCE</scope>
    <source>
        <strain evidence="1">IBT 26290</strain>
    </source>
</reference>
<dbReference type="Gene3D" id="1.10.600.10">
    <property type="entry name" value="Farnesyl Diphosphate Synthase"/>
    <property type="match status" value="1"/>
</dbReference>
<sequence length="235" mass="26981">MSYLSLPALNLNDHLRSGKLLRMSGQDYQEDIHRSDHAIDIFPIKAGLPWASGIQTCRQSKYWQMIIDTTEVFLAHLAADESVRQIFKSGQSIAEIARKELNTRMEEGWTKFTAYMFADGDRQRTRLLAVVNVFIFVFDDFWEIHGADSFTSVKDDFIARMQPGFIATGKHTSTFQSMIDETMSEIREIDAAAGNKVGQEMIEQMVEFFPRPPPPKEYKNMEDFLLYRHVDAGLP</sequence>
<evidence type="ECO:0000313" key="2">
    <source>
        <dbReference type="Proteomes" id="UP001149163"/>
    </source>
</evidence>
<keyword evidence="2" id="KW-1185">Reference proteome</keyword>
<dbReference type="SUPFAM" id="SSF48576">
    <property type="entry name" value="Terpenoid synthases"/>
    <property type="match status" value="1"/>
</dbReference>
<organism evidence="1 2">
    <name type="scientific">Penicillium canariense</name>
    <dbReference type="NCBI Taxonomy" id="189055"/>
    <lineage>
        <taxon>Eukaryota</taxon>
        <taxon>Fungi</taxon>
        <taxon>Dikarya</taxon>
        <taxon>Ascomycota</taxon>
        <taxon>Pezizomycotina</taxon>
        <taxon>Eurotiomycetes</taxon>
        <taxon>Eurotiomycetidae</taxon>
        <taxon>Eurotiales</taxon>
        <taxon>Aspergillaceae</taxon>
        <taxon>Penicillium</taxon>
    </lineage>
</organism>
<dbReference type="InterPro" id="IPR008949">
    <property type="entry name" value="Isoprenoid_synthase_dom_sf"/>
</dbReference>
<dbReference type="AlphaFoldDB" id="A0A9W9HY73"/>
<dbReference type="EMBL" id="JAPQKN010000004">
    <property type="protein sequence ID" value="KAJ5159657.1"/>
    <property type="molecule type" value="Genomic_DNA"/>
</dbReference>
<comment type="caution">
    <text evidence="1">The sequence shown here is derived from an EMBL/GenBank/DDBJ whole genome shotgun (WGS) entry which is preliminary data.</text>
</comment>
<dbReference type="RefSeq" id="XP_056541215.1">
    <property type="nucleotide sequence ID" value="XM_056688786.1"/>
</dbReference>
<protein>
    <submittedName>
        <fullName evidence="1">Uncharacterized protein</fullName>
    </submittedName>
</protein>
<evidence type="ECO:0000313" key="1">
    <source>
        <dbReference type="EMBL" id="KAJ5159657.1"/>
    </source>
</evidence>
<gene>
    <name evidence="1" type="ORF">N7482_006661</name>
</gene>
<dbReference type="GeneID" id="81427962"/>
<reference evidence="1" key="2">
    <citation type="journal article" date="2023" name="IMA Fungus">
        <title>Comparative genomic study of the Penicillium genus elucidates a diverse pangenome and 15 lateral gene transfer events.</title>
        <authorList>
            <person name="Petersen C."/>
            <person name="Sorensen T."/>
            <person name="Nielsen M.R."/>
            <person name="Sondergaard T.E."/>
            <person name="Sorensen J.L."/>
            <person name="Fitzpatrick D.A."/>
            <person name="Frisvad J.C."/>
            <person name="Nielsen K.L."/>
        </authorList>
    </citation>
    <scope>NUCLEOTIDE SEQUENCE</scope>
    <source>
        <strain evidence="1">IBT 26290</strain>
    </source>
</reference>
<dbReference type="OrthoDB" id="3004402at2759"/>
<proteinExistence type="predicted"/>